<reference evidence="1" key="1">
    <citation type="submission" date="2021-05" db="EMBL/GenBank/DDBJ databases">
        <authorList>
            <person name="Pan Q."/>
            <person name="Jouanno E."/>
            <person name="Zahm M."/>
            <person name="Klopp C."/>
            <person name="Cabau C."/>
            <person name="Louis A."/>
            <person name="Berthelot C."/>
            <person name="Parey E."/>
            <person name="Roest Crollius H."/>
            <person name="Montfort J."/>
            <person name="Robinson-Rechavi M."/>
            <person name="Bouchez O."/>
            <person name="Lampietro C."/>
            <person name="Lopez Roques C."/>
            <person name="Donnadieu C."/>
            <person name="Postlethwait J."/>
            <person name="Bobe J."/>
            <person name="Dillon D."/>
            <person name="Chandos A."/>
            <person name="von Hippel F."/>
            <person name="Guiguen Y."/>
        </authorList>
    </citation>
    <scope>NUCLEOTIDE SEQUENCE</scope>
    <source>
        <strain evidence="1">YG-Jan2019</strain>
    </source>
</reference>
<proteinExistence type="predicted"/>
<dbReference type="Proteomes" id="UP001157502">
    <property type="component" value="Chromosome 36"/>
</dbReference>
<comment type="caution">
    <text evidence="1">The sequence shown here is derived from an EMBL/GenBank/DDBJ whole genome shotgun (WGS) entry which is preliminary data.</text>
</comment>
<accession>A0ACC2F2P7</accession>
<keyword evidence="2" id="KW-1185">Reference proteome</keyword>
<sequence length="306" mass="34157">MAVELLRKKKEEETLYAVVKDEGSSPTQQSPAIGVNNWSEEKAKGSSTTQQSPATGIIPTDDRPASHSQPCRVVAVCLGVLCVFLVSGIVGVCVFSTGLSEHNEYLLNFNSGLSAAVHILQSNITNISAANRELSQERDRLEWNLNIIYQLKDIPVNKYCSKTNSVTICNPCEIGWKFFQSSCYQILYPNAPWKTWDQSNELCKNNNSSLVVINSEDEQGFISKQLTNYYDQSHGYWIGLTYQPNNQSWMWVDGSPNNGSWSKAIQGNNKCVLNIPPNNSLPGWNAADCSMQNRWVCETTALKWSN</sequence>
<evidence type="ECO:0000313" key="2">
    <source>
        <dbReference type="Proteomes" id="UP001157502"/>
    </source>
</evidence>
<gene>
    <name evidence="1" type="ORF">DPEC_G00353440</name>
</gene>
<dbReference type="EMBL" id="CM055763">
    <property type="protein sequence ID" value="KAJ7985569.1"/>
    <property type="molecule type" value="Genomic_DNA"/>
</dbReference>
<organism evidence="1 2">
    <name type="scientific">Dallia pectoralis</name>
    <name type="common">Alaska blackfish</name>
    <dbReference type="NCBI Taxonomy" id="75939"/>
    <lineage>
        <taxon>Eukaryota</taxon>
        <taxon>Metazoa</taxon>
        <taxon>Chordata</taxon>
        <taxon>Craniata</taxon>
        <taxon>Vertebrata</taxon>
        <taxon>Euteleostomi</taxon>
        <taxon>Actinopterygii</taxon>
        <taxon>Neopterygii</taxon>
        <taxon>Teleostei</taxon>
        <taxon>Protacanthopterygii</taxon>
        <taxon>Esociformes</taxon>
        <taxon>Umbridae</taxon>
        <taxon>Dallia</taxon>
    </lineage>
</organism>
<evidence type="ECO:0000313" key="1">
    <source>
        <dbReference type="EMBL" id="KAJ7985569.1"/>
    </source>
</evidence>
<protein>
    <submittedName>
        <fullName evidence="1">Uncharacterized protein</fullName>
    </submittedName>
</protein>
<name>A0ACC2F2P7_DALPE</name>